<name>A0AAE0NI42_9PEZI</name>
<evidence type="ECO:0000313" key="2">
    <source>
        <dbReference type="EMBL" id="KAK3381870.1"/>
    </source>
</evidence>
<dbReference type="EMBL" id="JAULSW010000005">
    <property type="protein sequence ID" value="KAK3381870.1"/>
    <property type="molecule type" value="Genomic_DNA"/>
</dbReference>
<reference evidence="2" key="1">
    <citation type="journal article" date="2023" name="Mol. Phylogenet. Evol.">
        <title>Genome-scale phylogeny and comparative genomics of the fungal order Sordariales.</title>
        <authorList>
            <person name="Hensen N."/>
            <person name="Bonometti L."/>
            <person name="Westerberg I."/>
            <person name="Brannstrom I.O."/>
            <person name="Guillou S."/>
            <person name="Cros-Aarteil S."/>
            <person name="Calhoun S."/>
            <person name="Haridas S."/>
            <person name="Kuo A."/>
            <person name="Mondo S."/>
            <person name="Pangilinan J."/>
            <person name="Riley R."/>
            <person name="LaButti K."/>
            <person name="Andreopoulos B."/>
            <person name="Lipzen A."/>
            <person name="Chen C."/>
            <person name="Yan M."/>
            <person name="Daum C."/>
            <person name="Ng V."/>
            <person name="Clum A."/>
            <person name="Steindorff A."/>
            <person name="Ohm R.A."/>
            <person name="Martin F."/>
            <person name="Silar P."/>
            <person name="Natvig D.O."/>
            <person name="Lalanne C."/>
            <person name="Gautier V."/>
            <person name="Ament-Velasquez S.L."/>
            <person name="Kruys A."/>
            <person name="Hutchinson M.I."/>
            <person name="Powell A.J."/>
            <person name="Barry K."/>
            <person name="Miller A.N."/>
            <person name="Grigoriev I.V."/>
            <person name="Debuchy R."/>
            <person name="Gladieux P."/>
            <person name="Hiltunen Thoren M."/>
            <person name="Johannesson H."/>
        </authorList>
    </citation>
    <scope>NUCLEOTIDE SEQUENCE</scope>
    <source>
        <strain evidence="2">CBS 232.78</strain>
    </source>
</reference>
<organism evidence="2 3">
    <name type="scientific">Podospora didyma</name>
    <dbReference type="NCBI Taxonomy" id="330526"/>
    <lineage>
        <taxon>Eukaryota</taxon>
        <taxon>Fungi</taxon>
        <taxon>Dikarya</taxon>
        <taxon>Ascomycota</taxon>
        <taxon>Pezizomycotina</taxon>
        <taxon>Sordariomycetes</taxon>
        <taxon>Sordariomycetidae</taxon>
        <taxon>Sordariales</taxon>
        <taxon>Podosporaceae</taxon>
        <taxon>Podospora</taxon>
    </lineage>
</organism>
<feature type="region of interest" description="Disordered" evidence="1">
    <location>
        <begin position="205"/>
        <end position="237"/>
    </location>
</feature>
<dbReference type="Proteomes" id="UP001285441">
    <property type="component" value="Unassembled WGS sequence"/>
</dbReference>
<dbReference type="AlphaFoldDB" id="A0AAE0NI42"/>
<keyword evidence="3" id="KW-1185">Reference proteome</keyword>
<sequence length="392" mass="43056">MEPCDPAKLLSSLEDFTKVIDIASLVRSELQRGPEAGQASIARIIQEAGTIILDLCEISAVVRKSPGTFPPLLQSRLEEIVGGIFAVMKRLRGLVKPGSTEDSAEPLVSGIVYTEALPPFMGRLHKLRKLGETLVLQVDVLSHLLDVAHSPTIEAKKRQLARWSSGERSFLATRMAEHAAFCKLMKVVDENRNDTDGLGSLLQRVFPQDSSDDSKEASCTPDANTGEPASGNSASSYPHAAEMITDHPLVSNDEVSSNWLTIAVTVQNVGHKETQLSTENWQHGDYHKLVHETILQIRDRMLASKGIENPGSTNYGEVDIISKPRDQPQHTAKTAFNQVNLREALGKLDPKIYSDVSVVAKFPAPPKSDHDDGGLSEVERQITQWLQRFRSS</sequence>
<comment type="caution">
    <text evidence="2">The sequence shown here is derived from an EMBL/GenBank/DDBJ whole genome shotgun (WGS) entry which is preliminary data.</text>
</comment>
<reference evidence="2" key="2">
    <citation type="submission" date="2023-06" db="EMBL/GenBank/DDBJ databases">
        <authorList>
            <consortium name="Lawrence Berkeley National Laboratory"/>
            <person name="Haridas S."/>
            <person name="Hensen N."/>
            <person name="Bonometti L."/>
            <person name="Westerberg I."/>
            <person name="Brannstrom I.O."/>
            <person name="Guillou S."/>
            <person name="Cros-Aarteil S."/>
            <person name="Calhoun S."/>
            <person name="Kuo A."/>
            <person name="Mondo S."/>
            <person name="Pangilinan J."/>
            <person name="Riley R."/>
            <person name="LaButti K."/>
            <person name="Andreopoulos B."/>
            <person name="Lipzen A."/>
            <person name="Chen C."/>
            <person name="Yanf M."/>
            <person name="Daum C."/>
            <person name="Ng V."/>
            <person name="Clum A."/>
            <person name="Steindorff A."/>
            <person name="Ohm R."/>
            <person name="Martin F."/>
            <person name="Silar P."/>
            <person name="Natvig D."/>
            <person name="Lalanne C."/>
            <person name="Gautier V."/>
            <person name="Ament-velasquez S.L."/>
            <person name="Kruys A."/>
            <person name="Hutchinson M.I."/>
            <person name="Powell A.J."/>
            <person name="Barry K."/>
            <person name="Miller A.N."/>
            <person name="Grigoriev I.V."/>
            <person name="Debuchy R."/>
            <person name="Gladieux P."/>
            <person name="Thoren M.H."/>
            <person name="Johannesson H."/>
        </authorList>
    </citation>
    <scope>NUCLEOTIDE SEQUENCE</scope>
    <source>
        <strain evidence="2">CBS 232.78</strain>
    </source>
</reference>
<evidence type="ECO:0000256" key="1">
    <source>
        <dbReference type="SAM" id="MobiDB-lite"/>
    </source>
</evidence>
<evidence type="ECO:0000313" key="3">
    <source>
        <dbReference type="Proteomes" id="UP001285441"/>
    </source>
</evidence>
<proteinExistence type="predicted"/>
<protein>
    <submittedName>
        <fullName evidence="2">Uncharacterized protein</fullName>
    </submittedName>
</protein>
<accession>A0AAE0NI42</accession>
<gene>
    <name evidence="2" type="ORF">B0H63DRAFT_546576</name>
</gene>